<gene>
    <name evidence="3" type="primary">SMG6</name>
    <name evidence="3" type="ORF">CSHISOI_10926</name>
</gene>
<feature type="region of interest" description="Disordered" evidence="1">
    <location>
        <begin position="1"/>
        <end position="245"/>
    </location>
</feature>
<organism evidence="3 4">
    <name type="scientific">Colletotrichum shisoi</name>
    <dbReference type="NCBI Taxonomy" id="2078593"/>
    <lineage>
        <taxon>Eukaryota</taxon>
        <taxon>Fungi</taxon>
        <taxon>Dikarya</taxon>
        <taxon>Ascomycota</taxon>
        <taxon>Pezizomycotina</taxon>
        <taxon>Sordariomycetes</taxon>
        <taxon>Hypocreomycetidae</taxon>
        <taxon>Glomerellales</taxon>
        <taxon>Glomerellaceae</taxon>
        <taxon>Colletotrichum</taxon>
        <taxon>Colletotrichum destructivum species complex</taxon>
    </lineage>
</organism>
<dbReference type="InterPro" id="IPR018834">
    <property type="entry name" value="DNA/RNA-bd_Est1-type"/>
</dbReference>
<sequence length="678" mass="76855">MSQHPEPATALTKGFTNHLRAREQERRRKTSWTKCPVCGDELRAESRDDVQQHYKNYHAAGRDSNPPPTAQNLSDQIDEVWKSIRSRPPPPRADQPPSSDPIPSVTPSSVDPGPSTPTPTPTPIPTPEPERQRTPNQQPSSSSSKTPHRNNKDERTVAPKRSRARESNHHAARSADNEFRREPTQQKGKLWTPADDNSLPRRADAKRLGDASDSPRAPASVRSFEPRSSEPDNTEAMIKEPETRPISQEQLVAEVKGIYAGLVMVESKCIEVDNSQSSNKETNPKLNNEQWQALIALHRTLLHEHHDFFLASQHPSASPALRRLASKMAIEDDDLKDREVWTSVSRHWYSKASDKAPTTGRLYHHLAILARPNGLQQLFYYSKSLCVPVPFLSARESIMTLFDPHLNGSPTRLQEIDAAFVRAHGILFSGKNMNQLAPSVSEFIDHLDNHIARNTKRWLDSGYYIGIALACAILEYGSESNSVMRAIKTGRVDDADVHMDDNETCAASQKQLDALDFASRTHNLVFRRFGDPNVSPYVHVTLSFLHHLSHFPTAMGYVEEKIPWKLISYTLNSLMAKCPSVDKIESEEFPRQDKEAPRPLPEDFAQRGLLWVDKYYPDDWFTTAKFDDDEKYFEVASMAQERRERCLWLGCRLASSGNWLTYDRATREFGVPARFEMD</sequence>
<evidence type="ECO:0000313" key="4">
    <source>
        <dbReference type="Proteomes" id="UP000326340"/>
    </source>
</evidence>
<feature type="compositionally biased region" description="Polar residues" evidence="1">
    <location>
        <begin position="136"/>
        <end position="145"/>
    </location>
</feature>
<proteinExistence type="predicted"/>
<dbReference type="AlphaFoldDB" id="A0A5Q4BCQ4"/>
<dbReference type="PANTHER" id="PTHR15696">
    <property type="entry name" value="SMG-7 SUPPRESSOR WITH MORPHOLOGICAL EFFECT ON GENITALIA PROTEIN 7"/>
    <property type="match status" value="1"/>
</dbReference>
<evidence type="ECO:0000256" key="1">
    <source>
        <dbReference type="SAM" id="MobiDB-lite"/>
    </source>
</evidence>
<feature type="compositionally biased region" description="Low complexity" evidence="1">
    <location>
        <begin position="101"/>
        <end position="113"/>
    </location>
</feature>
<reference evidence="3 4" key="1">
    <citation type="journal article" date="2019" name="Sci. Rep.">
        <title>Colletotrichum shisoi sp. nov., an anthracnose pathogen of Perilla frutescens in Japan: molecular phylogenetic, morphological and genomic evidence.</title>
        <authorList>
            <person name="Gan P."/>
            <person name="Tsushima A."/>
            <person name="Hiroyama R."/>
            <person name="Narusaka M."/>
            <person name="Takano Y."/>
            <person name="Narusaka Y."/>
            <person name="Kawaradani M."/>
            <person name="Damm U."/>
            <person name="Shirasu K."/>
        </authorList>
    </citation>
    <scope>NUCLEOTIDE SEQUENCE [LARGE SCALE GENOMIC DNA]</scope>
    <source>
        <strain evidence="3 4">PG-2018a</strain>
    </source>
</reference>
<dbReference type="Gene3D" id="1.25.40.10">
    <property type="entry name" value="Tetratricopeptide repeat domain"/>
    <property type="match status" value="1"/>
</dbReference>
<dbReference type="SUPFAM" id="SSF48452">
    <property type="entry name" value="TPR-like"/>
    <property type="match status" value="1"/>
</dbReference>
<dbReference type="EMBL" id="PUHP01002317">
    <property type="protein sequence ID" value="TQN64497.1"/>
    <property type="molecule type" value="Genomic_DNA"/>
</dbReference>
<feature type="compositionally biased region" description="Basic and acidic residues" evidence="1">
    <location>
        <begin position="198"/>
        <end position="210"/>
    </location>
</feature>
<dbReference type="InterPro" id="IPR011990">
    <property type="entry name" value="TPR-like_helical_dom_sf"/>
</dbReference>
<evidence type="ECO:0000313" key="3">
    <source>
        <dbReference type="EMBL" id="TQN64497.1"/>
    </source>
</evidence>
<protein>
    <submittedName>
        <fullName evidence="3">Telomerase-binding protein EST1A</fullName>
    </submittedName>
</protein>
<dbReference type="Pfam" id="PF10373">
    <property type="entry name" value="EST1_DNA_bind"/>
    <property type="match status" value="1"/>
</dbReference>
<keyword evidence="4" id="KW-1185">Reference proteome</keyword>
<feature type="non-terminal residue" evidence="3">
    <location>
        <position position="678"/>
    </location>
</feature>
<feature type="domain" description="DNA/RNA-binding" evidence="2">
    <location>
        <begin position="346"/>
        <end position="469"/>
    </location>
</feature>
<dbReference type="InterPro" id="IPR045153">
    <property type="entry name" value="Est1/Ebs1-like"/>
</dbReference>
<dbReference type="OrthoDB" id="2017974at2759"/>
<feature type="compositionally biased region" description="Basic and acidic residues" evidence="1">
    <location>
        <begin position="40"/>
        <end position="52"/>
    </location>
</feature>
<evidence type="ECO:0000259" key="2">
    <source>
        <dbReference type="Pfam" id="PF10373"/>
    </source>
</evidence>
<dbReference type="GO" id="GO:0042162">
    <property type="term" value="F:telomeric DNA binding"/>
    <property type="evidence" value="ECO:0007669"/>
    <property type="project" value="TreeGrafter"/>
</dbReference>
<feature type="compositionally biased region" description="Pro residues" evidence="1">
    <location>
        <begin position="114"/>
        <end position="127"/>
    </location>
</feature>
<dbReference type="GO" id="GO:0070034">
    <property type="term" value="F:telomerase RNA binding"/>
    <property type="evidence" value="ECO:0007669"/>
    <property type="project" value="TreeGrafter"/>
</dbReference>
<comment type="caution">
    <text evidence="3">The sequence shown here is derived from an EMBL/GenBank/DDBJ whole genome shotgun (WGS) entry which is preliminary data.</text>
</comment>
<dbReference type="GO" id="GO:0005697">
    <property type="term" value="C:telomerase holoenzyme complex"/>
    <property type="evidence" value="ECO:0007669"/>
    <property type="project" value="TreeGrafter"/>
</dbReference>
<name>A0A5Q4BCQ4_9PEZI</name>
<dbReference type="GO" id="GO:0000184">
    <property type="term" value="P:nuclear-transcribed mRNA catabolic process, nonsense-mediated decay"/>
    <property type="evidence" value="ECO:0007669"/>
    <property type="project" value="TreeGrafter"/>
</dbReference>
<feature type="compositionally biased region" description="Basic and acidic residues" evidence="1">
    <location>
        <begin position="164"/>
        <end position="184"/>
    </location>
</feature>
<accession>A0A5Q4BCQ4</accession>
<dbReference type="PANTHER" id="PTHR15696:SF0">
    <property type="entry name" value="TELOMERASE-BINDING PROTEIN EST1A"/>
    <property type="match status" value="1"/>
</dbReference>
<feature type="compositionally biased region" description="Pro residues" evidence="1">
    <location>
        <begin position="87"/>
        <end position="100"/>
    </location>
</feature>
<dbReference type="Proteomes" id="UP000326340">
    <property type="component" value="Unassembled WGS sequence"/>
</dbReference>